<keyword evidence="3 5" id="KW-0863">Zinc-finger</keyword>
<gene>
    <name evidence="9" type="ORF">BOX15_Mlig032216g3</name>
</gene>
<sequence length="628" mass="68475">MDPVQCEHLVASAAAEERTCPVCLEEIDCARVLDCGHCMCDTCAVRYCRNLLGRKRPTISSLLVVGPVACPKCRDVSLVALDSAKSLVGLPETGKLTALVSVCQGFVNNPGLFLGIEEEVTEDCEEELSDGEGGRITGDGDLETRLQAHLQSAGQELSNLRQESRNLRQEIRAQASMAAAETETETEISDEAEAIDSLVRRLSSIFSGPADRLVRRQEAARLRLEAAWLRLRCLQFARSCYGNGFLGNFAKAWRTVASNSAEVKQAADPTAWDDAALQLRRDSFVAWAIAVAKDASKDGALDSEETVTAAVAEAAAAAATDRSGAAGATGTSSPVSAEGQRRIVQTKLLWRVGRGGEGPLEFRWPVHANFVSNDRVAVCDKNNCRVQLLSLKTGEFMQFMGSGCLKPRRILQSQNGKFYVCDENAACVKVFNEQLELVGRLGDGIFHCPSGIAETRNGHIVLSDLDHAFVVVISPDTGEIVRKFHTRLAGDDYIPSPHFVSLDDDDFILVSDSLNNTVKIFDPRGRISGRIRGFKCPRGLAVDHRGNLLVVNADTHSVSLFTSLGKHLQLVLSARDGLNFPMSAAFDKDRHQLLLTQCNVYGQCEVLLYQMEYLDNEVDDVKDAIKDV</sequence>
<keyword evidence="4" id="KW-0862">Zinc</keyword>
<dbReference type="STRING" id="282301.A0A267GQ63"/>
<dbReference type="SUPFAM" id="SSF101898">
    <property type="entry name" value="NHL repeat"/>
    <property type="match status" value="1"/>
</dbReference>
<dbReference type="InterPro" id="IPR013083">
    <property type="entry name" value="Znf_RING/FYVE/PHD"/>
</dbReference>
<evidence type="ECO:0000259" key="8">
    <source>
        <dbReference type="PROSITE" id="PS50089"/>
    </source>
</evidence>
<dbReference type="PANTHER" id="PTHR24104">
    <property type="entry name" value="E3 UBIQUITIN-PROTEIN LIGASE NHLRC1-RELATED"/>
    <property type="match status" value="1"/>
</dbReference>
<dbReference type="InterPro" id="IPR001258">
    <property type="entry name" value="NHL_repeat"/>
</dbReference>
<dbReference type="SMART" id="SM00184">
    <property type="entry name" value="RING"/>
    <property type="match status" value="1"/>
</dbReference>
<evidence type="ECO:0000256" key="3">
    <source>
        <dbReference type="ARBA" id="ARBA00022771"/>
    </source>
</evidence>
<organism evidence="9 10">
    <name type="scientific">Macrostomum lignano</name>
    <dbReference type="NCBI Taxonomy" id="282301"/>
    <lineage>
        <taxon>Eukaryota</taxon>
        <taxon>Metazoa</taxon>
        <taxon>Spiralia</taxon>
        <taxon>Lophotrochozoa</taxon>
        <taxon>Platyhelminthes</taxon>
        <taxon>Rhabditophora</taxon>
        <taxon>Macrostomorpha</taxon>
        <taxon>Macrostomida</taxon>
        <taxon>Macrostomidae</taxon>
        <taxon>Macrostomum</taxon>
    </lineage>
</organism>
<name>A0A267GQ63_9PLAT</name>
<feature type="domain" description="RING-type" evidence="8">
    <location>
        <begin position="20"/>
        <end position="74"/>
    </location>
</feature>
<dbReference type="CDD" id="cd05819">
    <property type="entry name" value="NHL"/>
    <property type="match status" value="1"/>
</dbReference>
<evidence type="ECO:0000256" key="6">
    <source>
        <dbReference type="PROSITE-ProRule" id="PRU00504"/>
    </source>
</evidence>
<evidence type="ECO:0000313" key="9">
    <source>
        <dbReference type="EMBL" id="PAA88181.1"/>
    </source>
</evidence>
<dbReference type="InterPro" id="IPR011042">
    <property type="entry name" value="6-blade_b-propeller_TolB-like"/>
</dbReference>
<keyword evidence="7" id="KW-0175">Coiled coil</keyword>
<dbReference type="Proteomes" id="UP000215902">
    <property type="component" value="Unassembled WGS sequence"/>
</dbReference>
<evidence type="ECO:0000256" key="5">
    <source>
        <dbReference type="PROSITE-ProRule" id="PRU00175"/>
    </source>
</evidence>
<evidence type="ECO:0000256" key="4">
    <source>
        <dbReference type="ARBA" id="ARBA00022833"/>
    </source>
</evidence>
<proteinExistence type="predicted"/>
<dbReference type="OrthoDB" id="10039644at2759"/>
<evidence type="ECO:0000313" key="10">
    <source>
        <dbReference type="Proteomes" id="UP000215902"/>
    </source>
</evidence>
<evidence type="ECO:0000256" key="7">
    <source>
        <dbReference type="SAM" id="Coils"/>
    </source>
</evidence>
<dbReference type="EMBL" id="NIVC01000200">
    <property type="protein sequence ID" value="PAA88181.1"/>
    <property type="molecule type" value="Genomic_DNA"/>
</dbReference>
<dbReference type="PANTHER" id="PTHR24104:SF25">
    <property type="entry name" value="PROTEIN LIN-41"/>
    <property type="match status" value="1"/>
</dbReference>
<feature type="repeat" description="NHL" evidence="6">
    <location>
        <begin position="525"/>
        <end position="564"/>
    </location>
</feature>
<dbReference type="PROSITE" id="PS50089">
    <property type="entry name" value="ZF_RING_2"/>
    <property type="match status" value="1"/>
</dbReference>
<keyword evidence="1" id="KW-0479">Metal-binding</keyword>
<dbReference type="GO" id="GO:0000209">
    <property type="term" value="P:protein polyubiquitination"/>
    <property type="evidence" value="ECO:0007669"/>
    <property type="project" value="TreeGrafter"/>
</dbReference>
<dbReference type="GO" id="GO:0061630">
    <property type="term" value="F:ubiquitin protein ligase activity"/>
    <property type="evidence" value="ECO:0007669"/>
    <property type="project" value="TreeGrafter"/>
</dbReference>
<dbReference type="InterPro" id="IPR017907">
    <property type="entry name" value="Znf_RING_CS"/>
</dbReference>
<comment type="caution">
    <text evidence="9">The sequence shown here is derived from an EMBL/GenBank/DDBJ whole genome shotgun (WGS) entry which is preliminary data.</text>
</comment>
<dbReference type="PROSITE" id="PS00518">
    <property type="entry name" value="ZF_RING_1"/>
    <property type="match status" value="1"/>
</dbReference>
<dbReference type="InterPro" id="IPR050952">
    <property type="entry name" value="TRIM-NHL_E3_ligases"/>
</dbReference>
<protein>
    <recommendedName>
        <fullName evidence="8">RING-type domain-containing protein</fullName>
    </recommendedName>
</protein>
<keyword evidence="10" id="KW-1185">Reference proteome</keyword>
<evidence type="ECO:0000256" key="2">
    <source>
        <dbReference type="ARBA" id="ARBA00022737"/>
    </source>
</evidence>
<accession>A0A267GQ63</accession>
<dbReference type="Gene3D" id="3.30.40.10">
    <property type="entry name" value="Zinc/RING finger domain, C3HC4 (zinc finger)"/>
    <property type="match status" value="1"/>
</dbReference>
<dbReference type="AlphaFoldDB" id="A0A267GQ63"/>
<reference evidence="9 10" key="1">
    <citation type="submission" date="2017-06" db="EMBL/GenBank/DDBJ databases">
        <title>A platform for efficient transgenesis in Macrostomum lignano, a flatworm model organism for stem cell research.</title>
        <authorList>
            <person name="Berezikov E."/>
        </authorList>
    </citation>
    <scope>NUCLEOTIDE SEQUENCE [LARGE SCALE GENOMIC DNA]</scope>
    <source>
        <strain evidence="9">DV1</strain>
        <tissue evidence="9">Whole organism</tissue>
    </source>
</reference>
<dbReference type="PROSITE" id="PS51125">
    <property type="entry name" value="NHL"/>
    <property type="match status" value="1"/>
</dbReference>
<evidence type="ECO:0000256" key="1">
    <source>
        <dbReference type="ARBA" id="ARBA00022723"/>
    </source>
</evidence>
<keyword evidence="2" id="KW-0677">Repeat</keyword>
<dbReference type="GO" id="GO:0043161">
    <property type="term" value="P:proteasome-mediated ubiquitin-dependent protein catabolic process"/>
    <property type="evidence" value="ECO:0007669"/>
    <property type="project" value="TreeGrafter"/>
</dbReference>
<dbReference type="CDD" id="cd16449">
    <property type="entry name" value="RING-HC"/>
    <property type="match status" value="1"/>
</dbReference>
<dbReference type="Gene3D" id="2.120.10.30">
    <property type="entry name" value="TolB, C-terminal domain"/>
    <property type="match status" value="1"/>
</dbReference>
<dbReference type="GO" id="GO:0008270">
    <property type="term" value="F:zinc ion binding"/>
    <property type="evidence" value="ECO:0007669"/>
    <property type="project" value="UniProtKB-KW"/>
</dbReference>
<dbReference type="InterPro" id="IPR001841">
    <property type="entry name" value="Znf_RING"/>
</dbReference>
<dbReference type="SUPFAM" id="SSF57850">
    <property type="entry name" value="RING/U-box"/>
    <property type="match status" value="1"/>
</dbReference>
<feature type="coiled-coil region" evidence="7">
    <location>
        <begin position="143"/>
        <end position="177"/>
    </location>
</feature>